<dbReference type="Proteomes" id="UP000326777">
    <property type="component" value="Genome"/>
</dbReference>
<evidence type="ECO:0000313" key="1">
    <source>
        <dbReference type="EMBL" id="QFR56009.1"/>
    </source>
</evidence>
<sequence>MMTITVKDLRCTATREQADNVLRKSWVLQMPEDKKEFLARLPQETRFEFYESMDESVRQLHIEKMRQYKADLASQGIVPILNPRDGVETLPKEYQRDTDEVLIEAAAEIVATLDVTAPK</sequence>
<keyword evidence="2" id="KW-1185">Reference proteome</keyword>
<name>A0A5P8PH61_9CAUD</name>
<protein>
    <submittedName>
        <fullName evidence="1">RNA polymerase binding protein</fullName>
    </submittedName>
</protein>
<dbReference type="InterPro" id="IPR019725">
    <property type="entry name" value="Phage_T4_P15K_Rpol-bd"/>
</dbReference>
<dbReference type="EMBL" id="MN095771">
    <property type="protein sequence ID" value="QFR56009.1"/>
    <property type="molecule type" value="Genomic_DNA"/>
</dbReference>
<proteinExistence type="predicted"/>
<dbReference type="Pfam" id="PF10789">
    <property type="entry name" value="Phage_RpbA"/>
    <property type="match status" value="1"/>
</dbReference>
<gene>
    <name evidence="1" type="ORF">CPT_Muldoon_053</name>
</gene>
<evidence type="ECO:0000313" key="2">
    <source>
        <dbReference type="Proteomes" id="UP000326777"/>
    </source>
</evidence>
<reference evidence="2" key="1">
    <citation type="submission" date="2019-06" db="EMBL/GenBank/DDBJ databases">
        <title>Complete genome sequence of Serratia marcescens phage Muldoon.</title>
        <authorList>
            <person name="Campbell S."/>
            <person name="Atkinson C."/>
            <person name="Moreland R."/>
            <person name="Liu M."/>
            <person name="Ramsey J."/>
            <person name="Leavitt J."/>
        </authorList>
    </citation>
    <scope>NUCLEOTIDE SEQUENCE [LARGE SCALE GENOMIC DNA]</scope>
</reference>
<organism evidence="1 2">
    <name type="scientific">Serratia phage Muldoon</name>
    <dbReference type="NCBI Taxonomy" id="2601678"/>
    <lineage>
        <taxon>Viruses</taxon>
        <taxon>Duplodnaviria</taxon>
        <taxon>Heunggongvirae</taxon>
        <taxon>Uroviricota</taxon>
        <taxon>Caudoviricetes</taxon>
        <taxon>Muldoonvirus</taxon>
        <taxon>Muldoonvirus muldoon</taxon>
    </lineage>
</organism>
<accession>A0A5P8PH61</accession>